<evidence type="ECO:0000313" key="3">
    <source>
        <dbReference type="EMBL" id="SDR97281.1"/>
    </source>
</evidence>
<dbReference type="Proteomes" id="UP000243904">
    <property type="component" value="Chromosome I"/>
</dbReference>
<dbReference type="Pfam" id="PF13847">
    <property type="entry name" value="Methyltransf_31"/>
    <property type="match status" value="1"/>
</dbReference>
<accession>A0A1H1NE70</accession>
<proteinExistence type="predicted"/>
<dbReference type="EMBL" id="LT629750">
    <property type="protein sequence ID" value="SDR97281.1"/>
    <property type="molecule type" value="Genomic_DNA"/>
</dbReference>
<reference evidence="4" key="1">
    <citation type="submission" date="2016-10" db="EMBL/GenBank/DDBJ databases">
        <authorList>
            <person name="Varghese N."/>
            <person name="Submissions S."/>
        </authorList>
    </citation>
    <scope>NUCLEOTIDE SEQUENCE [LARGE SCALE GENOMIC DNA]</scope>
    <source>
        <strain evidence="4">GAS369</strain>
    </source>
</reference>
<keyword evidence="3" id="KW-0808">Transferase</keyword>
<organism evidence="3 4">
    <name type="scientific">Bradyrhizobium canariense</name>
    <dbReference type="NCBI Taxonomy" id="255045"/>
    <lineage>
        <taxon>Bacteria</taxon>
        <taxon>Pseudomonadati</taxon>
        <taxon>Pseudomonadota</taxon>
        <taxon>Alphaproteobacteria</taxon>
        <taxon>Hyphomicrobiales</taxon>
        <taxon>Nitrobacteraceae</taxon>
        <taxon>Bradyrhizobium</taxon>
    </lineage>
</organism>
<evidence type="ECO:0000256" key="1">
    <source>
        <dbReference type="SAM" id="MobiDB-lite"/>
    </source>
</evidence>
<dbReference type="GO" id="GO:0032259">
    <property type="term" value="P:methylation"/>
    <property type="evidence" value="ECO:0007669"/>
    <property type="project" value="UniProtKB-KW"/>
</dbReference>
<keyword evidence="4" id="KW-1185">Reference proteome</keyword>
<dbReference type="PANTHER" id="PTHR43861">
    <property type="entry name" value="TRANS-ACONITATE 2-METHYLTRANSFERASE-RELATED"/>
    <property type="match status" value="1"/>
</dbReference>
<keyword evidence="3" id="KW-0489">Methyltransferase</keyword>
<sequence length="286" mass="31162">MPDGETVENPNQLSCLQDPRPYSLGHSDTEIRRLLLQAEMLRPITERLLRRADLREGMRVLDMGCGTGDVAMLAAAIVGPTGSVVGVDQSEETVSLARRRADERNFGNVSFEVATLPDLAGPKDFDVAIGRYVLVHQSDPVAFLRDIAKCVKPGGLIVCHEVYPRFTLWSSPPLALWEEIGIFLHEAAVHLPGVDACEGMHQTLEKAGLQQGEVYYELPVAQNARSPLIEWVASSVRAFLPLAKARAVADEAALDPSTLEQGSRDAMQNAGSHVTAWLQVCAWATV</sequence>
<evidence type="ECO:0000259" key="2">
    <source>
        <dbReference type="Pfam" id="PF13847"/>
    </source>
</evidence>
<name>A0A1H1NE70_9BRAD</name>
<dbReference type="SUPFAM" id="SSF53335">
    <property type="entry name" value="S-adenosyl-L-methionine-dependent methyltransferases"/>
    <property type="match status" value="1"/>
</dbReference>
<dbReference type="CDD" id="cd02440">
    <property type="entry name" value="AdoMet_MTases"/>
    <property type="match status" value="1"/>
</dbReference>
<gene>
    <name evidence="3" type="ORF">SAMN05444158_0591</name>
</gene>
<evidence type="ECO:0000313" key="4">
    <source>
        <dbReference type="Proteomes" id="UP000243904"/>
    </source>
</evidence>
<dbReference type="Gene3D" id="3.40.50.150">
    <property type="entry name" value="Vaccinia Virus protein VP39"/>
    <property type="match status" value="1"/>
</dbReference>
<dbReference type="InterPro" id="IPR029063">
    <property type="entry name" value="SAM-dependent_MTases_sf"/>
</dbReference>
<feature type="region of interest" description="Disordered" evidence="1">
    <location>
        <begin position="1"/>
        <end position="22"/>
    </location>
</feature>
<dbReference type="GO" id="GO:0008168">
    <property type="term" value="F:methyltransferase activity"/>
    <property type="evidence" value="ECO:0007669"/>
    <property type="project" value="UniProtKB-KW"/>
</dbReference>
<dbReference type="InterPro" id="IPR025714">
    <property type="entry name" value="Methyltranfer_dom"/>
</dbReference>
<protein>
    <submittedName>
        <fullName evidence="3">Methyltransferase domain-containing protein</fullName>
    </submittedName>
</protein>
<feature type="domain" description="Methyltransferase" evidence="2">
    <location>
        <begin position="55"/>
        <end position="163"/>
    </location>
</feature>
<dbReference type="AlphaFoldDB" id="A0A1H1NE70"/>
<dbReference type="RefSeq" id="WP_146686247.1">
    <property type="nucleotide sequence ID" value="NZ_LT629750.1"/>
</dbReference>